<dbReference type="PROSITE" id="PS51257">
    <property type="entry name" value="PROKAR_LIPOPROTEIN"/>
    <property type="match status" value="1"/>
</dbReference>
<dbReference type="SUPFAM" id="SSF53850">
    <property type="entry name" value="Periplasmic binding protein-like II"/>
    <property type="match status" value="1"/>
</dbReference>
<comment type="subcellular location">
    <subcellularLocation>
        <location evidence="1">Cell envelope</location>
    </subcellularLocation>
</comment>
<dbReference type="PANTHER" id="PTHR43649:SF31">
    <property type="entry name" value="SN-GLYCEROL-3-PHOSPHATE-BINDING PERIPLASMIC PROTEIN UGPB"/>
    <property type="match status" value="1"/>
</dbReference>
<dbReference type="RefSeq" id="WP_386763739.1">
    <property type="nucleotide sequence ID" value="NZ_JBHSTI010000002.1"/>
</dbReference>
<dbReference type="Pfam" id="PF01547">
    <property type="entry name" value="SBP_bac_1"/>
    <property type="match status" value="1"/>
</dbReference>
<keyword evidence="7" id="KW-1185">Reference proteome</keyword>
<evidence type="ECO:0000256" key="4">
    <source>
        <dbReference type="ARBA" id="ARBA00022729"/>
    </source>
</evidence>
<keyword evidence="4 5" id="KW-0732">Signal</keyword>
<reference evidence="7" key="1">
    <citation type="journal article" date="2019" name="Int. J. Syst. Evol. Microbiol.">
        <title>The Global Catalogue of Microorganisms (GCM) 10K type strain sequencing project: providing services to taxonomists for standard genome sequencing and annotation.</title>
        <authorList>
            <consortium name="The Broad Institute Genomics Platform"/>
            <consortium name="The Broad Institute Genome Sequencing Center for Infectious Disease"/>
            <person name="Wu L."/>
            <person name="Ma J."/>
        </authorList>
    </citation>
    <scope>NUCLEOTIDE SEQUENCE [LARGE SCALE GENOMIC DNA]</scope>
    <source>
        <strain evidence="7">CGMCC 4.7317</strain>
    </source>
</reference>
<gene>
    <name evidence="6" type="ORF">ACFQGU_02340</name>
</gene>
<evidence type="ECO:0000256" key="1">
    <source>
        <dbReference type="ARBA" id="ARBA00004196"/>
    </source>
</evidence>
<sequence length="449" mass="47473">MRIRKSLVILPLGTALLLSACASTSNDGGSSGSASPTASASESVAAVDLRWRTRPDNQAEADVYKGISDAITAKGVGLNLTYEAGNSEGSPYQDKLKTELGAGTAPDVFWIPGTDIADFAKAGLILNFADEAATAGLNPTDFYEGPIASLTVDPASGQPADGFLWGIPRDVSTFALYLNLDLIDKAGAENPIELAKNGEWTWDKFAEVADKITADGGKGVKGFAANSWWANYGYFINSAGGSFFSEDRTKCNLDSAESVAGMKFFKDLYDSGSTVKFGEDGEPPFKGGTVGMFMNGRWATPGSREIKDFNWDVAPLPTGAAPGKNWQFWGAYVINAKTANPAAAVKLVQELTSAEVQGQISELGANIPSRKGDDVIAKFLTFTPPTNNQAFVDGITNDPVAEGPLWKGNWPAFDKASNDKINALMNGQITIDEYASSVCKATVDAGAFE</sequence>
<comment type="similarity">
    <text evidence="2">Belongs to the bacterial solute-binding protein 1 family.</text>
</comment>
<dbReference type="Gene3D" id="3.40.190.10">
    <property type="entry name" value="Periplasmic binding protein-like II"/>
    <property type="match status" value="1"/>
</dbReference>
<evidence type="ECO:0000256" key="5">
    <source>
        <dbReference type="SAM" id="SignalP"/>
    </source>
</evidence>
<dbReference type="CDD" id="cd13585">
    <property type="entry name" value="PBP2_TMBP_like"/>
    <property type="match status" value="1"/>
</dbReference>
<protein>
    <submittedName>
        <fullName evidence="6">ABC transporter substrate-binding protein</fullName>
    </submittedName>
</protein>
<keyword evidence="3" id="KW-0813">Transport</keyword>
<evidence type="ECO:0000313" key="7">
    <source>
        <dbReference type="Proteomes" id="UP001596138"/>
    </source>
</evidence>
<feature type="signal peptide" evidence="5">
    <location>
        <begin position="1"/>
        <end position="22"/>
    </location>
</feature>
<accession>A0ABW1SWC8</accession>
<evidence type="ECO:0000256" key="2">
    <source>
        <dbReference type="ARBA" id="ARBA00008520"/>
    </source>
</evidence>
<comment type="caution">
    <text evidence="6">The sequence shown here is derived from an EMBL/GenBank/DDBJ whole genome shotgun (WGS) entry which is preliminary data.</text>
</comment>
<dbReference type="Proteomes" id="UP001596138">
    <property type="component" value="Unassembled WGS sequence"/>
</dbReference>
<name>A0ABW1SWC8_9ACTN</name>
<proteinExistence type="inferred from homology"/>
<dbReference type="EMBL" id="JBHSTI010000002">
    <property type="protein sequence ID" value="MFC6236702.1"/>
    <property type="molecule type" value="Genomic_DNA"/>
</dbReference>
<dbReference type="InterPro" id="IPR006059">
    <property type="entry name" value="SBP"/>
</dbReference>
<feature type="chain" id="PRO_5047068641" evidence="5">
    <location>
        <begin position="23"/>
        <end position="449"/>
    </location>
</feature>
<dbReference type="PANTHER" id="PTHR43649">
    <property type="entry name" value="ARABINOSE-BINDING PROTEIN-RELATED"/>
    <property type="match status" value="1"/>
</dbReference>
<evidence type="ECO:0000313" key="6">
    <source>
        <dbReference type="EMBL" id="MFC6236702.1"/>
    </source>
</evidence>
<dbReference type="InterPro" id="IPR050490">
    <property type="entry name" value="Bact_solute-bd_prot1"/>
</dbReference>
<organism evidence="6 7">
    <name type="scientific">Longivirga aurantiaca</name>
    <dbReference type="NCBI Taxonomy" id="1837743"/>
    <lineage>
        <taxon>Bacteria</taxon>
        <taxon>Bacillati</taxon>
        <taxon>Actinomycetota</taxon>
        <taxon>Actinomycetes</taxon>
        <taxon>Sporichthyales</taxon>
        <taxon>Sporichthyaceae</taxon>
        <taxon>Longivirga</taxon>
    </lineage>
</organism>
<evidence type="ECO:0000256" key="3">
    <source>
        <dbReference type="ARBA" id="ARBA00022448"/>
    </source>
</evidence>